<comment type="caution">
    <text evidence="1">The sequence shown here is derived from an EMBL/GenBank/DDBJ whole genome shotgun (WGS) entry which is preliminary data.</text>
</comment>
<sequence>MQSKFEFSDQSAEIWRQISLSFWNDDEQISIISTYLSDLGPISYEHLLFCFEEHKQKILRLVFNDKSITMSEIVAFREKLDALHSLLSLHAPGSGYTISLSKSHTDMLMWSHYASSHEGYCLVYRPIDGYLYQCPDRKKDSLDVSQGHSCSIGPKFKIEDIHYDDQLEAIDAFTLLPCQKTGHEFFPESTRLLHHSNIQRQLLTKNKCWEYEKECRLLLPQPTRFISGVSDYSSLQRLFHYDFSQVVGIIFGARMAESEKQKIRDIINAKLRKRFSKLGTSDKKNYVFDFLFQETEICRSSRAVKIRDLELNSMGSTLIPGTDYYERQLEKWKKFEGITIESGTFTYDPIP</sequence>
<dbReference type="InterPro" id="IPR021352">
    <property type="entry name" value="DUF2971"/>
</dbReference>
<evidence type="ECO:0000313" key="1">
    <source>
        <dbReference type="EMBL" id="MCF5110813.1"/>
    </source>
</evidence>
<organism evidence="1 2">
    <name type="scientific">Pseudomonas gessardii</name>
    <dbReference type="NCBI Taxonomy" id="78544"/>
    <lineage>
        <taxon>Bacteria</taxon>
        <taxon>Pseudomonadati</taxon>
        <taxon>Pseudomonadota</taxon>
        <taxon>Gammaproteobacteria</taxon>
        <taxon>Pseudomonadales</taxon>
        <taxon>Pseudomonadaceae</taxon>
        <taxon>Pseudomonas</taxon>
    </lineage>
</organism>
<keyword evidence="2" id="KW-1185">Reference proteome</keyword>
<dbReference type="EMBL" id="WKED01000104">
    <property type="protein sequence ID" value="MCF5110813.1"/>
    <property type="molecule type" value="Genomic_DNA"/>
</dbReference>
<dbReference type="Pfam" id="PF11185">
    <property type="entry name" value="DUF2971"/>
    <property type="match status" value="1"/>
</dbReference>
<reference evidence="1 2" key="1">
    <citation type="submission" date="2019-11" db="EMBL/GenBank/DDBJ databases">
        <title>Epiphytic Pseudomonas syringae from cherry orchards.</title>
        <authorList>
            <person name="Hulin M.T."/>
        </authorList>
    </citation>
    <scope>NUCLEOTIDE SEQUENCE [LARGE SCALE GENOMIC DNA]</scope>
    <source>
        <strain evidence="1 2">PA-6-5B</strain>
    </source>
</reference>
<dbReference type="Proteomes" id="UP000814003">
    <property type="component" value="Unassembled WGS sequence"/>
</dbReference>
<name>A0ABS9FEQ1_9PSED</name>
<gene>
    <name evidence="1" type="ORF">GIW56_28865</name>
</gene>
<proteinExistence type="predicted"/>
<evidence type="ECO:0000313" key="2">
    <source>
        <dbReference type="Proteomes" id="UP000814003"/>
    </source>
</evidence>
<accession>A0ABS9FEQ1</accession>
<protein>
    <submittedName>
        <fullName evidence="1">DUF2971 domain-containing protein</fullName>
    </submittedName>
</protein>